<name>A0A0Q9XYA4_9BACI</name>
<dbReference type="GO" id="GO:0005886">
    <property type="term" value="C:plasma membrane"/>
    <property type="evidence" value="ECO:0007669"/>
    <property type="project" value="UniProtKB-SubCell"/>
</dbReference>
<evidence type="ECO:0000313" key="9">
    <source>
        <dbReference type="EMBL" id="KRG09646.1"/>
    </source>
</evidence>
<comment type="similarity">
    <text evidence="7">Belongs to the drug/metabolite transporter (DMT) superfamily. Small multidrug resistance (SMR) (TC 2.A.7.1) family.</text>
</comment>
<evidence type="ECO:0000256" key="6">
    <source>
        <dbReference type="ARBA" id="ARBA00023136"/>
    </source>
</evidence>
<dbReference type="GO" id="GO:0022857">
    <property type="term" value="F:transmembrane transporter activity"/>
    <property type="evidence" value="ECO:0007669"/>
    <property type="project" value="InterPro"/>
</dbReference>
<dbReference type="SUPFAM" id="SSF103481">
    <property type="entry name" value="Multidrug resistance efflux transporter EmrE"/>
    <property type="match status" value="1"/>
</dbReference>
<dbReference type="InterPro" id="IPR045324">
    <property type="entry name" value="Small_multidrug_res"/>
</dbReference>
<evidence type="ECO:0000256" key="8">
    <source>
        <dbReference type="SAM" id="Phobius"/>
    </source>
</evidence>
<evidence type="ECO:0000256" key="2">
    <source>
        <dbReference type="ARBA" id="ARBA00022448"/>
    </source>
</evidence>
<evidence type="ECO:0000256" key="3">
    <source>
        <dbReference type="ARBA" id="ARBA00022475"/>
    </source>
</evidence>
<dbReference type="Gene3D" id="1.10.3730.20">
    <property type="match status" value="1"/>
</dbReference>
<feature type="transmembrane region" description="Helical" evidence="8">
    <location>
        <begin position="58"/>
        <end position="79"/>
    </location>
</feature>
<feature type="transmembrane region" description="Helical" evidence="8">
    <location>
        <begin position="27"/>
        <end position="51"/>
    </location>
</feature>
<evidence type="ECO:0000256" key="1">
    <source>
        <dbReference type="ARBA" id="ARBA00004651"/>
    </source>
</evidence>
<dbReference type="Pfam" id="PF00893">
    <property type="entry name" value="Multi_Drug_Res"/>
    <property type="match status" value="1"/>
</dbReference>
<keyword evidence="2" id="KW-0813">Transport</keyword>
<evidence type="ECO:0000256" key="5">
    <source>
        <dbReference type="ARBA" id="ARBA00022989"/>
    </source>
</evidence>
<dbReference type="FunFam" id="1.10.3730.20:FF:000001">
    <property type="entry name" value="Quaternary ammonium compound resistance transporter SugE"/>
    <property type="match status" value="1"/>
</dbReference>
<reference evidence="9 10" key="1">
    <citation type="submission" date="2015-06" db="EMBL/GenBank/DDBJ databases">
        <title>Genome sequencing project of Bacillus galactosidilyticus PL133.</title>
        <authorList>
            <person name="Gaiero J."/>
            <person name="Nicol R."/>
            <person name="Habash M."/>
        </authorList>
    </citation>
    <scope>NUCLEOTIDE SEQUENCE [LARGE SCALE GENOMIC DNA]</scope>
    <source>
        <strain evidence="9 10">PL133</strain>
    </source>
</reference>
<dbReference type="EMBL" id="LGPB01000138">
    <property type="protein sequence ID" value="KRG09646.1"/>
    <property type="molecule type" value="Genomic_DNA"/>
</dbReference>
<evidence type="ECO:0000313" key="10">
    <source>
        <dbReference type="Proteomes" id="UP000053881"/>
    </source>
</evidence>
<organism evidence="9 10">
    <name type="scientific">Lederbergia galactosidilytica</name>
    <dbReference type="NCBI Taxonomy" id="217031"/>
    <lineage>
        <taxon>Bacteria</taxon>
        <taxon>Bacillati</taxon>
        <taxon>Bacillota</taxon>
        <taxon>Bacilli</taxon>
        <taxon>Bacillales</taxon>
        <taxon>Bacillaceae</taxon>
        <taxon>Lederbergia</taxon>
    </lineage>
</organism>
<dbReference type="PANTHER" id="PTHR30561:SF1">
    <property type="entry name" value="MULTIDRUG TRANSPORTER EMRE"/>
    <property type="match status" value="1"/>
</dbReference>
<protein>
    <submittedName>
        <fullName evidence="9">Multidrug transporter</fullName>
    </submittedName>
</protein>
<comment type="caution">
    <text evidence="9">The sequence shown here is derived from an EMBL/GenBank/DDBJ whole genome shotgun (WGS) entry which is preliminary data.</text>
</comment>
<evidence type="ECO:0000256" key="4">
    <source>
        <dbReference type="ARBA" id="ARBA00022692"/>
    </source>
</evidence>
<gene>
    <name evidence="9" type="ORF">ACA29_22675</name>
</gene>
<comment type="subcellular location">
    <subcellularLocation>
        <location evidence="1 7">Cell membrane</location>
        <topology evidence="1 7">Multi-pass membrane protein</topology>
    </subcellularLocation>
</comment>
<feature type="transmembrane region" description="Helical" evidence="8">
    <location>
        <begin position="85"/>
        <end position="103"/>
    </location>
</feature>
<dbReference type="InterPro" id="IPR037185">
    <property type="entry name" value="EmrE-like"/>
</dbReference>
<keyword evidence="3" id="KW-1003">Cell membrane</keyword>
<accession>A0A0Q9XYA4</accession>
<sequence length="116" mass="12533">MKYYLILFTSILFEIFATSMLKLSDGFTNLIPSIALVIGFGISFTLLIISLKFIPLSVAYSIWAGLGTAGTALVGMFLFNEILSGLNVFGLMIIIVGVVIMNLEKKSDNLSSSNAL</sequence>
<keyword evidence="4 7" id="KW-0812">Transmembrane</keyword>
<keyword evidence="6 8" id="KW-0472">Membrane</keyword>
<keyword evidence="5 8" id="KW-1133">Transmembrane helix</keyword>
<dbReference type="Proteomes" id="UP000053881">
    <property type="component" value="Unassembled WGS sequence"/>
</dbReference>
<dbReference type="PATRIC" id="fig|217031.4.peg.7704"/>
<evidence type="ECO:0000256" key="7">
    <source>
        <dbReference type="RuleBase" id="RU003942"/>
    </source>
</evidence>
<dbReference type="PANTHER" id="PTHR30561">
    <property type="entry name" value="SMR FAMILY PROTON-DEPENDENT DRUG EFFLUX TRANSPORTER SUGE"/>
    <property type="match status" value="1"/>
</dbReference>
<proteinExistence type="inferred from homology"/>
<dbReference type="InterPro" id="IPR000390">
    <property type="entry name" value="Small_drug/metabolite_transptr"/>
</dbReference>
<dbReference type="AlphaFoldDB" id="A0A0Q9XYA4"/>